<proteinExistence type="predicted"/>
<feature type="compositionally biased region" description="Basic and acidic residues" evidence="1">
    <location>
        <begin position="140"/>
        <end position="155"/>
    </location>
</feature>
<dbReference type="Proteomes" id="UP000642748">
    <property type="component" value="Unassembled WGS sequence"/>
</dbReference>
<feature type="compositionally biased region" description="Basic and acidic residues" evidence="1">
    <location>
        <begin position="170"/>
        <end position="179"/>
    </location>
</feature>
<feature type="chain" id="PRO_5035226127" description="Tryptophan-associated transmembrane protein (Trp_oprn_chp)" evidence="3">
    <location>
        <begin position="24"/>
        <end position="179"/>
    </location>
</feature>
<feature type="transmembrane region" description="Helical" evidence="2">
    <location>
        <begin position="79"/>
        <end position="100"/>
    </location>
</feature>
<evidence type="ECO:0000313" key="5">
    <source>
        <dbReference type="Proteomes" id="UP000642748"/>
    </source>
</evidence>
<dbReference type="AlphaFoldDB" id="A0A8J3QZW4"/>
<keyword evidence="5" id="KW-1185">Reference proteome</keyword>
<dbReference type="NCBIfam" id="TIGR01167">
    <property type="entry name" value="LPXTG_anchor"/>
    <property type="match status" value="1"/>
</dbReference>
<keyword evidence="2" id="KW-0472">Membrane</keyword>
<dbReference type="EMBL" id="BONZ01000076">
    <property type="protein sequence ID" value="GIH19112.1"/>
    <property type="molecule type" value="Genomic_DNA"/>
</dbReference>
<feature type="region of interest" description="Disordered" evidence="1">
    <location>
        <begin position="138"/>
        <end position="179"/>
    </location>
</feature>
<keyword evidence="3" id="KW-0732">Signal</keyword>
<feature type="transmembrane region" description="Helical" evidence="2">
    <location>
        <begin position="51"/>
        <end position="72"/>
    </location>
</feature>
<gene>
    <name evidence="4" type="ORF">Raf01_72840</name>
</gene>
<evidence type="ECO:0000313" key="4">
    <source>
        <dbReference type="EMBL" id="GIH19112.1"/>
    </source>
</evidence>
<keyword evidence="2" id="KW-0812">Transmembrane</keyword>
<feature type="signal peptide" evidence="3">
    <location>
        <begin position="1"/>
        <end position="23"/>
    </location>
</feature>
<comment type="caution">
    <text evidence="4">The sequence shown here is derived from an EMBL/GenBank/DDBJ whole genome shotgun (WGS) entry which is preliminary data.</text>
</comment>
<evidence type="ECO:0000256" key="3">
    <source>
        <dbReference type="SAM" id="SignalP"/>
    </source>
</evidence>
<dbReference type="Pfam" id="PF09534">
    <property type="entry name" value="Trp_oprn_chp"/>
    <property type="match status" value="1"/>
</dbReference>
<keyword evidence="2" id="KW-1133">Transmembrane helix</keyword>
<evidence type="ECO:0000256" key="2">
    <source>
        <dbReference type="SAM" id="Phobius"/>
    </source>
</evidence>
<evidence type="ECO:0000256" key="1">
    <source>
        <dbReference type="SAM" id="MobiDB-lite"/>
    </source>
</evidence>
<organism evidence="4 5">
    <name type="scientific">Rugosimonospora africana</name>
    <dbReference type="NCBI Taxonomy" id="556532"/>
    <lineage>
        <taxon>Bacteria</taxon>
        <taxon>Bacillati</taxon>
        <taxon>Actinomycetota</taxon>
        <taxon>Actinomycetes</taxon>
        <taxon>Micromonosporales</taxon>
        <taxon>Micromonosporaceae</taxon>
        <taxon>Rugosimonospora</taxon>
    </lineage>
</organism>
<reference evidence="4" key="1">
    <citation type="submission" date="2021-01" db="EMBL/GenBank/DDBJ databases">
        <title>Whole genome shotgun sequence of Rugosimonospora africana NBRC 104875.</title>
        <authorList>
            <person name="Komaki H."/>
            <person name="Tamura T."/>
        </authorList>
    </citation>
    <scope>NUCLEOTIDE SEQUENCE</scope>
    <source>
        <strain evidence="4">NBRC 104875</strain>
    </source>
</reference>
<name>A0A8J3QZW4_9ACTN</name>
<dbReference type="InterPro" id="IPR019051">
    <property type="entry name" value="Trp_biosyn_TM_oprn/chp"/>
</dbReference>
<feature type="transmembrane region" description="Helical" evidence="2">
    <location>
        <begin position="106"/>
        <end position="125"/>
    </location>
</feature>
<evidence type="ECO:0008006" key="6">
    <source>
        <dbReference type="Google" id="ProtNLM"/>
    </source>
</evidence>
<protein>
    <recommendedName>
        <fullName evidence="6">Tryptophan-associated transmembrane protein (Trp_oprn_chp)</fullName>
    </recommendedName>
</protein>
<accession>A0A8J3QZW4</accession>
<sequence length="179" mass="18737">MGRRALARAVLGCALGAALSLLAATRTWTVEITRRSAPFAVLHTPRTGSSLVPWLTALALVALAGAGALLATRGRSRSLVGVVLLLSGLGVLAGGGYGLATVARVTVIWPVLAMVGALLIGYGGWEATFRSRSWPAMGGRYERPQAPRTPAEDQPQHTGPSRSDVAMWDALDRGEDPTR</sequence>